<dbReference type="SMART" id="SM00363">
    <property type="entry name" value="S4"/>
    <property type="match status" value="1"/>
</dbReference>
<dbReference type="GO" id="GO:0000455">
    <property type="term" value="P:enzyme-directed rRNA pseudouridine synthesis"/>
    <property type="evidence" value="ECO:0007669"/>
    <property type="project" value="TreeGrafter"/>
</dbReference>
<dbReference type="CDD" id="cd00165">
    <property type="entry name" value="S4"/>
    <property type="match status" value="1"/>
</dbReference>
<dbReference type="GO" id="GO:0003723">
    <property type="term" value="F:RNA binding"/>
    <property type="evidence" value="ECO:0007669"/>
    <property type="project" value="UniProtKB-KW"/>
</dbReference>
<evidence type="ECO:0000256" key="7">
    <source>
        <dbReference type="PROSITE-ProRule" id="PRU00182"/>
    </source>
</evidence>
<comment type="similarity">
    <text evidence="3 8">Belongs to the pseudouridine synthase RluA family.</text>
</comment>
<evidence type="ECO:0000259" key="10">
    <source>
        <dbReference type="SMART" id="SM00363"/>
    </source>
</evidence>
<dbReference type="CDD" id="cd02869">
    <property type="entry name" value="PseudoU_synth_RluA_like"/>
    <property type="match status" value="1"/>
</dbReference>
<feature type="active site" evidence="6">
    <location>
        <position position="188"/>
    </location>
</feature>
<dbReference type="EMBL" id="CP020370">
    <property type="protein sequence ID" value="AUB83419.1"/>
    <property type="molecule type" value="Genomic_DNA"/>
</dbReference>
<comment type="catalytic activity">
    <reaction evidence="8">
        <text>a uridine in RNA = a pseudouridine in RNA</text>
        <dbReference type="Rhea" id="RHEA:48348"/>
        <dbReference type="Rhea" id="RHEA-COMP:12068"/>
        <dbReference type="Rhea" id="RHEA-COMP:12069"/>
        <dbReference type="ChEBI" id="CHEBI:65314"/>
        <dbReference type="ChEBI" id="CHEBI:65315"/>
    </reaction>
</comment>
<feature type="domain" description="RNA-binding S4" evidence="10">
    <location>
        <begin position="66"/>
        <end position="125"/>
    </location>
</feature>
<evidence type="ECO:0000256" key="3">
    <source>
        <dbReference type="ARBA" id="ARBA00010876"/>
    </source>
</evidence>
<dbReference type="Gene3D" id="3.30.2350.10">
    <property type="entry name" value="Pseudouridine synthase"/>
    <property type="match status" value="1"/>
</dbReference>
<dbReference type="Proteomes" id="UP000232638">
    <property type="component" value="Chromosome"/>
</dbReference>
<evidence type="ECO:0000256" key="1">
    <source>
        <dbReference type="ARBA" id="ARBA00000381"/>
    </source>
</evidence>
<dbReference type="InterPro" id="IPR050188">
    <property type="entry name" value="RluA_PseudoU_synthase"/>
</dbReference>
<proteinExistence type="inferred from homology"/>
<dbReference type="InterPro" id="IPR002942">
    <property type="entry name" value="S4_RNA-bd"/>
</dbReference>
<comment type="function">
    <text evidence="2">Responsible for synthesis of pseudouridine from uracil at positions 955, 2504 and 2580 in 23S ribosomal RNA.</text>
</comment>
<reference evidence="11 12" key="1">
    <citation type="submission" date="2017-03" db="EMBL/GenBank/DDBJ databases">
        <title>Complete genome sequence of Candidatus 'Thiodictyon syntrophicum' sp. nov. strain Cad16T, a photolithoautotroph purple sulfur bacterium isolated from an alpine meromictic lake.</title>
        <authorList>
            <person name="Luedin S.M."/>
            <person name="Pothier J.F."/>
            <person name="Danza F."/>
            <person name="Storelli N."/>
            <person name="Wittwer M."/>
            <person name="Tonolla M."/>
        </authorList>
    </citation>
    <scope>NUCLEOTIDE SEQUENCE [LARGE SCALE GENOMIC DNA]</scope>
    <source>
        <strain evidence="11 12">Cad16T</strain>
    </source>
</reference>
<feature type="compositionally biased region" description="Low complexity" evidence="9">
    <location>
        <begin position="24"/>
        <end position="40"/>
    </location>
</feature>
<keyword evidence="5 8" id="KW-0413">Isomerase</keyword>
<gene>
    <name evidence="11" type="ORF">THSYN_22365</name>
</gene>
<keyword evidence="7" id="KW-0694">RNA-binding</keyword>
<evidence type="ECO:0000256" key="9">
    <source>
        <dbReference type="SAM" id="MobiDB-lite"/>
    </source>
</evidence>
<comment type="catalytic activity">
    <reaction evidence="1">
        <text>uridine(955/2504/2580) in 23S rRNA = pseudouridine(955/2504/2580) in 23S rRNA</text>
        <dbReference type="Rhea" id="RHEA:42528"/>
        <dbReference type="Rhea" id="RHEA-COMP:10099"/>
        <dbReference type="Rhea" id="RHEA-COMP:10100"/>
        <dbReference type="ChEBI" id="CHEBI:65314"/>
        <dbReference type="ChEBI" id="CHEBI:65315"/>
        <dbReference type="EC" id="5.4.99.24"/>
    </reaction>
</comment>
<dbReference type="InterPro" id="IPR020103">
    <property type="entry name" value="PsdUridine_synth_cat_dom_sf"/>
</dbReference>
<dbReference type="OrthoDB" id="9807829at2"/>
<evidence type="ECO:0000256" key="6">
    <source>
        <dbReference type="PIRSR" id="PIRSR606225-1"/>
    </source>
</evidence>
<dbReference type="SUPFAM" id="SSF55174">
    <property type="entry name" value="Alpha-L RNA-binding motif"/>
    <property type="match status" value="1"/>
</dbReference>
<name>A0A2K8UD96_9GAMM</name>
<organism evidence="11 12">
    <name type="scientific">Candidatus Thiodictyon syntrophicum</name>
    <dbReference type="NCBI Taxonomy" id="1166950"/>
    <lineage>
        <taxon>Bacteria</taxon>
        <taxon>Pseudomonadati</taxon>
        <taxon>Pseudomonadota</taxon>
        <taxon>Gammaproteobacteria</taxon>
        <taxon>Chromatiales</taxon>
        <taxon>Chromatiaceae</taxon>
        <taxon>Thiodictyon</taxon>
    </lineage>
</organism>
<evidence type="ECO:0000256" key="8">
    <source>
        <dbReference type="RuleBase" id="RU362028"/>
    </source>
</evidence>
<sequence>MNPRQSRFYPRSGPGSRKEPDPGPAKGAAARRPAPVKAPAAAPPPTLLERVPAVVVVCVDPESAGQRIDNFLLRHLKGVPRSHLYRVLRRGEVRVNKGRIQADYRLKTGDLVRIPPLRTPTPEAPVRAPDSQLDRLAAAILFEDERLLVIDKPSGLAVHGGSGLSYGLIESLRQLRPGAELELVHRLDRDTSGCLAISKRRSTLRELHRLIRAGAMDKRYLALILGDLSDAEVTVDAPLTKNLDQGGERVVKVDRVAGKEARTQFRRLRRLPLAGVDGAAGWATLVEARLITGRTHQIRVHAAHLGTPLAGDPKYGDFEANRRLKALGLGRLFLHASALGVRAEYMDAPLRVESPLPAELEQVLARLAAGDPGAESGGGGPG</sequence>
<dbReference type="AlphaFoldDB" id="A0A2K8UD96"/>
<dbReference type="SUPFAM" id="SSF55120">
    <property type="entry name" value="Pseudouridine synthase"/>
    <property type="match status" value="1"/>
</dbReference>
<dbReference type="InterPro" id="IPR036986">
    <property type="entry name" value="S4_RNA-bd_sf"/>
</dbReference>
<keyword evidence="12" id="KW-1185">Reference proteome</keyword>
<dbReference type="NCBIfam" id="TIGR00005">
    <property type="entry name" value="rluA_subfam"/>
    <property type="match status" value="1"/>
</dbReference>
<dbReference type="Pfam" id="PF00849">
    <property type="entry name" value="PseudoU_synth_2"/>
    <property type="match status" value="1"/>
</dbReference>
<evidence type="ECO:0000313" key="11">
    <source>
        <dbReference type="EMBL" id="AUB83419.1"/>
    </source>
</evidence>
<dbReference type="InterPro" id="IPR006225">
    <property type="entry name" value="PsdUridine_synth_RluC/D"/>
</dbReference>
<evidence type="ECO:0000256" key="4">
    <source>
        <dbReference type="ARBA" id="ARBA00022552"/>
    </source>
</evidence>
<protein>
    <recommendedName>
        <fullName evidence="8">Pseudouridine synthase</fullName>
        <ecNumber evidence="8">5.4.99.-</ecNumber>
    </recommendedName>
</protein>
<evidence type="ECO:0000256" key="5">
    <source>
        <dbReference type="ARBA" id="ARBA00023235"/>
    </source>
</evidence>
<dbReference type="KEGG" id="tsy:THSYN_22365"/>
<accession>A0A2K8UD96</accession>
<dbReference type="GO" id="GO:0120159">
    <property type="term" value="F:rRNA pseudouridine synthase activity"/>
    <property type="evidence" value="ECO:0007669"/>
    <property type="project" value="UniProtKB-ARBA"/>
</dbReference>
<evidence type="ECO:0000256" key="2">
    <source>
        <dbReference type="ARBA" id="ARBA00002876"/>
    </source>
</evidence>
<evidence type="ECO:0000313" key="12">
    <source>
        <dbReference type="Proteomes" id="UP000232638"/>
    </source>
</evidence>
<dbReference type="Pfam" id="PF01479">
    <property type="entry name" value="S4"/>
    <property type="match status" value="1"/>
</dbReference>
<dbReference type="PANTHER" id="PTHR21600:SF92">
    <property type="entry name" value="RIBOSOMAL LARGE SUBUNIT PSEUDOURIDINE SYNTHASE C"/>
    <property type="match status" value="1"/>
</dbReference>
<dbReference type="PROSITE" id="PS50889">
    <property type="entry name" value="S4"/>
    <property type="match status" value="1"/>
</dbReference>
<dbReference type="PANTHER" id="PTHR21600">
    <property type="entry name" value="MITOCHONDRIAL RNA PSEUDOURIDINE SYNTHASE"/>
    <property type="match status" value="1"/>
</dbReference>
<keyword evidence="4" id="KW-0698">rRNA processing</keyword>
<dbReference type="Gene3D" id="3.10.290.10">
    <property type="entry name" value="RNA-binding S4 domain"/>
    <property type="match status" value="1"/>
</dbReference>
<dbReference type="EC" id="5.4.99.-" evidence="8"/>
<feature type="region of interest" description="Disordered" evidence="9">
    <location>
        <begin position="1"/>
        <end position="44"/>
    </location>
</feature>
<dbReference type="InterPro" id="IPR006145">
    <property type="entry name" value="PsdUridine_synth_RsuA/RluA"/>
</dbReference>